<evidence type="ECO:0000313" key="15">
    <source>
        <dbReference type="Proteomes" id="UP001219518"/>
    </source>
</evidence>
<keyword evidence="8" id="KW-0865">Zymogen</keyword>
<dbReference type="Gene3D" id="3.40.50.200">
    <property type="entry name" value="Peptidase S8/S53 domain"/>
    <property type="match status" value="1"/>
</dbReference>
<dbReference type="Pfam" id="PF01483">
    <property type="entry name" value="P_proprotein"/>
    <property type="match status" value="1"/>
</dbReference>
<comment type="caution">
    <text evidence="14">The sequence shown here is derived from an EMBL/GenBank/DDBJ whole genome shotgun (WGS) entry which is preliminary data.</text>
</comment>
<keyword evidence="9" id="KW-0325">Glycoprotein</keyword>
<keyword evidence="5 11" id="KW-0378">Hydrolase</keyword>
<dbReference type="InterPro" id="IPR008979">
    <property type="entry name" value="Galactose-bd-like_sf"/>
</dbReference>
<dbReference type="SUPFAM" id="SSF54897">
    <property type="entry name" value="Protease propeptides/inhibitors"/>
    <property type="match status" value="1"/>
</dbReference>
<dbReference type="Gene3D" id="3.30.70.850">
    <property type="entry name" value="Peptidase S8, pro-domain"/>
    <property type="match status" value="1"/>
</dbReference>
<dbReference type="InterPro" id="IPR015500">
    <property type="entry name" value="Peptidase_S8_subtilisin-rel"/>
</dbReference>
<dbReference type="PRINTS" id="PR00723">
    <property type="entry name" value="SUBTILISIN"/>
</dbReference>
<dbReference type="Gene3D" id="2.60.120.260">
    <property type="entry name" value="Galactose-binding domain-like"/>
    <property type="match status" value="1"/>
</dbReference>
<protein>
    <submittedName>
        <fullName evidence="14">Neuroendocrine convertase 1</fullName>
    </submittedName>
</protein>
<dbReference type="EMBL" id="JAHWGI010001209">
    <property type="protein sequence ID" value="KAK3925028.1"/>
    <property type="molecule type" value="Genomic_DNA"/>
</dbReference>
<evidence type="ECO:0000256" key="2">
    <source>
        <dbReference type="ARBA" id="ARBA00022670"/>
    </source>
</evidence>
<dbReference type="PROSITE" id="PS00137">
    <property type="entry name" value="SUBTILASE_HIS"/>
    <property type="match status" value="1"/>
</dbReference>
<dbReference type="CDD" id="cd04059">
    <property type="entry name" value="Peptidases_S8_Protein_convertases_Kexins_Furin-like"/>
    <property type="match status" value="1"/>
</dbReference>
<organism evidence="14 15">
    <name type="scientific">Frankliniella fusca</name>
    <dbReference type="NCBI Taxonomy" id="407009"/>
    <lineage>
        <taxon>Eukaryota</taxon>
        <taxon>Metazoa</taxon>
        <taxon>Ecdysozoa</taxon>
        <taxon>Arthropoda</taxon>
        <taxon>Hexapoda</taxon>
        <taxon>Insecta</taxon>
        <taxon>Pterygota</taxon>
        <taxon>Neoptera</taxon>
        <taxon>Paraneoptera</taxon>
        <taxon>Thysanoptera</taxon>
        <taxon>Terebrantia</taxon>
        <taxon>Thripoidea</taxon>
        <taxon>Thripidae</taxon>
        <taxon>Frankliniella</taxon>
    </lineage>
</organism>
<dbReference type="Pfam" id="PF16470">
    <property type="entry name" value="S8_pro-domain"/>
    <property type="match status" value="1"/>
</dbReference>
<dbReference type="PROSITE" id="PS51892">
    <property type="entry name" value="SUBTILASE"/>
    <property type="match status" value="1"/>
</dbReference>
<dbReference type="PROSITE" id="PS51829">
    <property type="entry name" value="P_HOMO_B"/>
    <property type="match status" value="1"/>
</dbReference>
<dbReference type="GO" id="GO:0005737">
    <property type="term" value="C:cytoplasm"/>
    <property type="evidence" value="ECO:0007669"/>
    <property type="project" value="UniProtKB-ARBA"/>
</dbReference>
<dbReference type="GO" id="GO:0016020">
    <property type="term" value="C:membrane"/>
    <property type="evidence" value="ECO:0007669"/>
    <property type="project" value="TreeGrafter"/>
</dbReference>
<feature type="active site" description="Charge relay system" evidence="10 11">
    <location>
        <position position="546"/>
    </location>
</feature>
<dbReference type="GO" id="GO:0005615">
    <property type="term" value="C:extracellular space"/>
    <property type="evidence" value="ECO:0007669"/>
    <property type="project" value="TreeGrafter"/>
</dbReference>
<reference evidence="14" key="1">
    <citation type="submission" date="2021-07" db="EMBL/GenBank/DDBJ databases">
        <authorList>
            <person name="Catto M.A."/>
            <person name="Jacobson A."/>
            <person name="Kennedy G."/>
            <person name="Labadie P."/>
            <person name="Hunt B.G."/>
            <person name="Srinivasan R."/>
        </authorList>
    </citation>
    <scope>NUCLEOTIDE SEQUENCE</scope>
    <source>
        <strain evidence="14">PL_HMW_Pooled</strain>
        <tissue evidence="14">Head</tissue>
    </source>
</reference>
<sequence>RTAPAPRSAPDQARGDAAARPDPTRRPVTDPFRGEARGETARLRGAARRTPHCCCSSVRRESKMWSGALCGMLLLTTRILEAHRGQETATHFTNEWVVRVEGGPRVARLVAARMGYSFKGPILGFSNTYLMVKADHPRTHKRANPHLTEQLVQDDRVVWAEQQFTKPRQKRDFIQVLPPDDGPPASAASALHRLRLRAPELVQPQRRYASAEADAEPAGAGEAGGATLRREEQLNVTELAERLGCAAGGVSPAQSARLFNDELWARQWYLMDTRTRLDLPKLDLHVLPVYCRGITGRGVRVTVLDDGMEKDHEDLRDNYDPAISYDVDDGDPDPSPRYDRTTSNAHGTRCAGEIAMKANNRKCGVGVAFNARIGGIRLLDGEVNDRMEGTALGWAHELVDIYSASWGPNDDGKTVEGPGRLALEAMRRGVTQVRWGVAVLEGQGGGDGTYINLVVLAQGRGGRGSIYVWASGNGGTFGDNCNCDGYVNAVYTLAIGSASERGHFPWYGERCASTMATAYSSGAYWDQMIATTDLRNSCTIRHTGTSAAAPLAAGIIALALEANPALTWRDVQHLVASSSEYAPLADNAGWRRNAAGFWVNTRFGFGLLNADELVRQAQRWVTVPEKAVCTVEGVTPQNASFARGERVAVLFSSDGCESDGVPEQAVNFLEHVEVVANVEYPVRGALEMYLTSPAGTKVQILSPRQRDLSDQGFEDWHFMSVLTWGERPHGVWMLEVVDKTLGPEPRAGALGEFRLLLHGTALRPAYMEAGPRQYDLDYNRVSRKTEATAADKWWQYDDAA</sequence>
<evidence type="ECO:0000256" key="1">
    <source>
        <dbReference type="ARBA" id="ARBA00005325"/>
    </source>
</evidence>
<dbReference type="PROSITE" id="PS00138">
    <property type="entry name" value="SUBTILASE_SER"/>
    <property type="match status" value="1"/>
</dbReference>
<feature type="non-terminal residue" evidence="14">
    <location>
        <position position="1"/>
    </location>
</feature>
<evidence type="ECO:0000256" key="10">
    <source>
        <dbReference type="PIRSR" id="PIRSR615500-1"/>
    </source>
</evidence>
<feature type="domain" description="P/Homo B" evidence="13">
    <location>
        <begin position="622"/>
        <end position="763"/>
    </location>
</feature>
<evidence type="ECO:0000256" key="5">
    <source>
        <dbReference type="ARBA" id="ARBA00022801"/>
    </source>
</evidence>
<dbReference type="PANTHER" id="PTHR42884:SF14">
    <property type="entry name" value="NEUROENDOCRINE CONVERTASE 1"/>
    <property type="match status" value="1"/>
</dbReference>
<keyword evidence="7" id="KW-0106">Calcium</keyword>
<evidence type="ECO:0000256" key="8">
    <source>
        <dbReference type="ARBA" id="ARBA00023145"/>
    </source>
</evidence>
<dbReference type="InterPro" id="IPR002884">
    <property type="entry name" value="P_dom"/>
</dbReference>
<keyword evidence="4" id="KW-0732">Signal</keyword>
<dbReference type="InterPro" id="IPR023827">
    <property type="entry name" value="Peptidase_S8_Asp-AS"/>
</dbReference>
<dbReference type="InterPro" id="IPR023828">
    <property type="entry name" value="Peptidase_S8_Ser-AS"/>
</dbReference>
<dbReference type="Proteomes" id="UP001219518">
    <property type="component" value="Unassembled WGS sequence"/>
</dbReference>
<evidence type="ECO:0000256" key="4">
    <source>
        <dbReference type="ARBA" id="ARBA00022729"/>
    </source>
</evidence>
<dbReference type="GO" id="GO:0012505">
    <property type="term" value="C:endomembrane system"/>
    <property type="evidence" value="ECO:0007669"/>
    <property type="project" value="UniProtKB-ARBA"/>
</dbReference>
<evidence type="ECO:0000256" key="3">
    <source>
        <dbReference type="ARBA" id="ARBA00022685"/>
    </source>
</evidence>
<dbReference type="Pfam" id="PF00082">
    <property type="entry name" value="Peptidase_S8"/>
    <property type="match status" value="1"/>
</dbReference>
<gene>
    <name evidence="14" type="ORF">KUF71_013301</name>
</gene>
<accession>A0AAE1HPP0</accession>
<feature type="active site" description="Charge relay system" evidence="10 11">
    <location>
        <position position="305"/>
    </location>
</feature>
<feature type="region of interest" description="Disordered" evidence="12">
    <location>
        <begin position="207"/>
        <end position="226"/>
    </location>
</feature>
<name>A0AAE1HPP0_9NEOP</name>
<dbReference type="InterPro" id="IPR000209">
    <property type="entry name" value="Peptidase_S8/S53_dom"/>
</dbReference>
<dbReference type="InterPro" id="IPR034182">
    <property type="entry name" value="Kexin/furin"/>
</dbReference>
<reference evidence="14" key="2">
    <citation type="journal article" date="2023" name="BMC Genomics">
        <title>Pest status, molecular evolution, and epigenetic factors derived from the genome assembly of Frankliniella fusca, a thysanopteran phytovirus vector.</title>
        <authorList>
            <person name="Catto M.A."/>
            <person name="Labadie P.E."/>
            <person name="Jacobson A.L."/>
            <person name="Kennedy G.G."/>
            <person name="Srinivasan R."/>
            <person name="Hunt B.G."/>
        </authorList>
    </citation>
    <scope>NUCLEOTIDE SEQUENCE</scope>
    <source>
        <strain evidence="14">PL_HMW_Pooled</strain>
    </source>
</reference>
<dbReference type="GO" id="GO:0016486">
    <property type="term" value="P:peptide hormone processing"/>
    <property type="evidence" value="ECO:0007669"/>
    <property type="project" value="TreeGrafter"/>
</dbReference>
<proteinExistence type="inferred from homology"/>
<dbReference type="GO" id="GO:0004252">
    <property type="term" value="F:serine-type endopeptidase activity"/>
    <property type="evidence" value="ECO:0007669"/>
    <property type="project" value="UniProtKB-UniRule"/>
</dbReference>
<evidence type="ECO:0000256" key="12">
    <source>
        <dbReference type="SAM" id="MobiDB-lite"/>
    </source>
</evidence>
<dbReference type="SUPFAM" id="SSF52743">
    <property type="entry name" value="Subtilisin-like"/>
    <property type="match status" value="1"/>
</dbReference>
<keyword evidence="6 11" id="KW-0720">Serine protease</keyword>
<dbReference type="SUPFAM" id="SSF49785">
    <property type="entry name" value="Galactose-binding domain-like"/>
    <property type="match status" value="1"/>
</dbReference>
<dbReference type="FunFam" id="2.60.120.260:FF:000006">
    <property type="entry name" value="Proprotein convertase subtilisin/kexin type 5"/>
    <property type="match status" value="1"/>
</dbReference>
<feature type="region of interest" description="Disordered" evidence="12">
    <location>
        <begin position="1"/>
        <end position="46"/>
    </location>
</feature>
<evidence type="ECO:0000313" key="14">
    <source>
        <dbReference type="EMBL" id="KAK3925028.1"/>
    </source>
</evidence>
<evidence type="ECO:0000259" key="13">
    <source>
        <dbReference type="PROSITE" id="PS51829"/>
    </source>
</evidence>
<dbReference type="InterPro" id="IPR036852">
    <property type="entry name" value="Peptidase_S8/S53_dom_sf"/>
</dbReference>
<dbReference type="InterPro" id="IPR038466">
    <property type="entry name" value="S8_pro-domain_sf"/>
</dbReference>
<feature type="region of interest" description="Disordered" evidence="12">
    <location>
        <begin position="311"/>
        <end position="345"/>
    </location>
</feature>
<evidence type="ECO:0000256" key="6">
    <source>
        <dbReference type="ARBA" id="ARBA00022825"/>
    </source>
</evidence>
<feature type="active site" description="Charge relay system" evidence="10 11">
    <location>
        <position position="346"/>
    </location>
</feature>
<keyword evidence="2 11" id="KW-0645">Protease</keyword>
<evidence type="ECO:0000256" key="9">
    <source>
        <dbReference type="ARBA" id="ARBA00023180"/>
    </source>
</evidence>
<feature type="compositionally biased region" description="Low complexity" evidence="12">
    <location>
        <begin position="210"/>
        <end position="220"/>
    </location>
</feature>
<evidence type="ECO:0000256" key="11">
    <source>
        <dbReference type="PROSITE-ProRule" id="PRU01240"/>
    </source>
</evidence>
<dbReference type="InterPro" id="IPR032815">
    <property type="entry name" value="S8_pro-domain"/>
</dbReference>
<dbReference type="AlphaFoldDB" id="A0AAE1HPP0"/>
<evidence type="ECO:0000256" key="7">
    <source>
        <dbReference type="ARBA" id="ARBA00022837"/>
    </source>
</evidence>
<dbReference type="PROSITE" id="PS00136">
    <property type="entry name" value="SUBTILASE_ASP"/>
    <property type="match status" value="1"/>
</dbReference>
<keyword evidence="3" id="KW-0165">Cleavage on pair of basic residues</keyword>
<keyword evidence="15" id="KW-1185">Reference proteome</keyword>
<dbReference type="PANTHER" id="PTHR42884">
    <property type="entry name" value="PROPROTEIN CONVERTASE SUBTILISIN/KEXIN-RELATED"/>
    <property type="match status" value="1"/>
</dbReference>
<feature type="compositionally biased region" description="Basic and acidic residues" evidence="12">
    <location>
        <begin position="13"/>
        <end position="42"/>
    </location>
</feature>
<comment type="similarity">
    <text evidence="1">Belongs to the peptidase S8 family. Furin subfamily.</text>
</comment>
<dbReference type="InterPro" id="IPR022398">
    <property type="entry name" value="Peptidase_S8_His-AS"/>
</dbReference>
<dbReference type="GO" id="GO:0043005">
    <property type="term" value="C:neuron projection"/>
    <property type="evidence" value="ECO:0007669"/>
    <property type="project" value="TreeGrafter"/>
</dbReference>